<dbReference type="PATRIC" id="fig|182217.3.peg.1055"/>
<dbReference type="SUPFAM" id="SSF51338">
    <property type="entry name" value="Composite domain of metallo-dependent hydrolases"/>
    <property type="match status" value="1"/>
</dbReference>
<dbReference type="RefSeq" id="WP_014661129.1">
    <property type="nucleotide sequence ID" value="NC_017737.1"/>
</dbReference>
<dbReference type="SUPFAM" id="SSF51556">
    <property type="entry name" value="Metallo-dependent hydrolases"/>
    <property type="match status" value="1"/>
</dbReference>
<dbReference type="Pfam" id="PF01979">
    <property type="entry name" value="Amidohydro_1"/>
    <property type="match status" value="1"/>
</dbReference>
<dbReference type="eggNOG" id="COG0402">
    <property type="taxonomic scope" value="Bacteria"/>
</dbReference>
<dbReference type="KEGG" id="hce:HCW_04960"/>
<protein>
    <submittedName>
        <fullName evidence="3">Chlorohydrolase</fullName>
    </submittedName>
</protein>
<dbReference type="HOGENOM" id="CLU_012358_10_1_7"/>
<dbReference type="STRING" id="182217.HCW_04960"/>
<evidence type="ECO:0000259" key="2">
    <source>
        <dbReference type="Pfam" id="PF01979"/>
    </source>
</evidence>
<evidence type="ECO:0000313" key="4">
    <source>
        <dbReference type="Proteomes" id="UP000005010"/>
    </source>
</evidence>
<proteinExistence type="predicted"/>
<dbReference type="InterPro" id="IPR006680">
    <property type="entry name" value="Amidohydro-rel"/>
</dbReference>
<dbReference type="InterPro" id="IPR032466">
    <property type="entry name" value="Metal_Hydrolase"/>
</dbReference>
<dbReference type="Gene3D" id="3.20.20.140">
    <property type="entry name" value="Metal-dependent hydrolases"/>
    <property type="match status" value="1"/>
</dbReference>
<dbReference type="PANTHER" id="PTHR43794">
    <property type="entry name" value="AMINOHYDROLASE SSNA-RELATED"/>
    <property type="match status" value="1"/>
</dbReference>
<dbReference type="InterPro" id="IPR011059">
    <property type="entry name" value="Metal-dep_hydrolase_composite"/>
</dbReference>
<dbReference type="PANTHER" id="PTHR43794:SF11">
    <property type="entry name" value="AMIDOHYDROLASE-RELATED DOMAIN-CONTAINING PROTEIN"/>
    <property type="match status" value="1"/>
</dbReference>
<dbReference type="GO" id="GO:0016810">
    <property type="term" value="F:hydrolase activity, acting on carbon-nitrogen (but not peptide) bonds"/>
    <property type="evidence" value="ECO:0007669"/>
    <property type="project" value="InterPro"/>
</dbReference>
<dbReference type="Proteomes" id="UP000005010">
    <property type="component" value="Chromosome"/>
</dbReference>
<dbReference type="NCBIfam" id="NF006269">
    <property type="entry name" value="PRK08418.1"/>
    <property type="match status" value="1"/>
</dbReference>
<gene>
    <name evidence="3" type="ordered locus">HCW_04960</name>
</gene>
<name>I0EMU0_HELC0</name>
<feature type="domain" description="Amidohydrolase-related" evidence="2">
    <location>
        <begin position="56"/>
        <end position="409"/>
    </location>
</feature>
<keyword evidence="1 3" id="KW-0378">Hydrolase</keyword>
<sequence>MREIIGASLVFLCNEKCEVLQDYGVVFDEKILEVGDYESLVLKYPYLKTQFFENSILLPAFINPHIHFEFSNNVASFNYGSFANWLESVMKNRGAILQNCEIAIQNAINTQLKSGVGSVGAISSYLKEVNLLKSSPLNAVVFMEFLGSSYSLERLEIFETQFRDLKALENERFKIALALHAPYSVQKDMALSIIKLAKDSQSLLSTHFLESFEELEWLENSSGWFKSFYQKFLNQTNAQSLYKSVNEYIEMFKDTHTLFVHNQFASLKMLKKIKAQVKNAFLITCPVSNRLLSGKVLDLEKVKKANLNVSIATDGLSSNISLNFLDELRAFLFSQKPMPLLELAKITLLGATHYGAKALGLNNGEIKENKRADLSVFSFDESFTKEQAILQFLLHAKGVECLFLGGKKVI</sequence>
<keyword evidence="4" id="KW-1185">Reference proteome</keyword>
<dbReference type="EMBL" id="CP003479">
    <property type="protein sequence ID" value="AFI04259.1"/>
    <property type="molecule type" value="Genomic_DNA"/>
</dbReference>
<evidence type="ECO:0000313" key="3">
    <source>
        <dbReference type="EMBL" id="AFI04259.1"/>
    </source>
</evidence>
<evidence type="ECO:0000256" key="1">
    <source>
        <dbReference type="ARBA" id="ARBA00022801"/>
    </source>
</evidence>
<dbReference type="InterPro" id="IPR050287">
    <property type="entry name" value="MTA/SAH_deaminase"/>
</dbReference>
<dbReference type="Gene3D" id="2.30.40.10">
    <property type="entry name" value="Urease, subunit C, domain 1"/>
    <property type="match status" value="1"/>
</dbReference>
<dbReference type="AlphaFoldDB" id="I0EMU0"/>
<organism evidence="3 4">
    <name type="scientific">Helicobacter cetorum (strain ATCC BAA-429 / MIT 00-7128)</name>
    <dbReference type="NCBI Taxonomy" id="182217"/>
    <lineage>
        <taxon>Bacteria</taxon>
        <taxon>Pseudomonadati</taxon>
        <taxon>Campylobacterota</taxon>
        <taxon>Epsilonproteobacteria</taxon>
        <taxon>Campylobacterales</taxon>
        <taxon>Helicobacteraceae</taxon>
        <taxon>Helicobacter</taxon>
    </lineage>
</organism>
<accession>I0EMU0</accession>
<reference evidence="4" key="1">
    <citation type="submission" date="2012-04" db="EMBL/GenBank/DDBJ databases">
        <title>Complete genome sequence of Helicobacter cetorum strain MIT 00-7128.</title>
        <authorList>
            <person name="Kersulyte D."/>
            <person name="Berg D.E."/>
        </authorList>
    </citation>
    <scope>NUCLEOTIDE SEQUENCE [LARGE SCALE GENOMIC DNA]</scope>
    <source>
        <strain evidence="4">MIT 00-7128</strain>
    </source>
</reference>